<reference evidence="2" key="1">
    <citation type="journal article" date="2019" name="Int. J. Syst. Evol. Microbiol.">
        <title>The Global Catalogue of Microorganisms (GCM) 10K type strain sequencing project: providing services to taxonomists for standard genome sequencing and annotation.</title>
        <authorList>
            <consortium name="The Broad Institute Genomics Platform"/>
            <consortium name="The Broad Institute Genome Sequencing Center for Infectious Disease"/>
            <person name="Wu L."/>
            <person name="Ma J."/>
        </authorList>
    </citation>
    <scope>NUCLEOTIDE SEQUENCE [LARGE SCALE GENOMIC DNA]</scope>
    <source>
        <strain evidence="2">CCUG 62215</strain>
    </source>
</reference>
<evidence type="ECO:0000313" key="2">
    <source>
        <dbReference type="Proteomes" id="UP001597013"/>
    </source>
</evidence>
<evidence type="ECO:0000313" key="1">
    <source>
        <dbReference type="EMBL" id="MFD1062003.1"/>
    </source>
</evidence>
<sequence length="143" mass="16567">MKKLFIIFLAFLFSGFVYTQNIKEFSSYAQAMQEFSVGADEEKIMVIYFYDGENSKIEKKIKKQILKSNSFKELGKDLVLLLVDTSKKEQARAYNSRALRAFNSQNIMPSLKVYIPGHRKELPLQTNFSDQEITTFLSKIKSL</sequence>
<protein>
    <submittedName>
        <fullName evidence="1">Uncharacterized protein</fullName>
    </submittedName>
</protein>
<dbReference type="EMBL" id="JBHTJL010000003">
    <property type="protein sequence ID" value="MFD1062003.1"/>
    <property type="molecule type" value="Genomic_DNA"/>
</dbReference>
<dbReference type="Proteomes" id="UP001597013">
    <property type="component" value="Unassembled WGS sequence"/>
</dbReference>
<accession>A0ABW3N4X3</accession>
<gene>
    <name evidence="1" type="ORF">ACFQ1Q_01995</name>
</gene>
<dbReference type="RefSeq" id="WP_386127445.1">
    <property type="nucleotide sequence ID" value="NZ_JBHTJL010000003.1"/>
</dbReference>
<name>A0ABW3N4X3_9FLAO</name>
<comment type="caution">
    <text evidence="1">The sequence shown here is derived from an EMBL/GenBank/DDBJ whole genome shotgun (WGS) entry which is preliminary data.</text>
</comment>
<organism evidence="1 2">
    <name type="scientific">Winogradskyella litorisediminis</name>
    <dbReference type="NCBI Taxonomy" id="1156618"/>
    <lineage>
        <taxon>Bacteria</taxon>
        <taxon>Pseudomonadati</taxon>
        <taxon>Bacteroidota</taxon>
        <taxon>Flavobacteriia</taxon>
        <taxon>Flavobacteriales</taxon>
        <taxon>Flavobacteriaceae</taxon>
        <taxon>Winogradskyella</taxon>
    </lineage>
</organism>
<keyword evidence="2" id="KW-1185">Reference proteome</keyword>
<proteinExistence type="predicted"/>